<gene>
    <name evidence="2" type="ORF">FSB_LOCUS6598</name>
</gene>
<name>A0A2N9EIE3_FAGSY</name>
<proteinExistence type="predicted"/>
<evidence type="ECO:0000256" key="1">
    <source>
        <dbReference type="SAM" id="MobiDB-lite"/>
    </source>
</evidence>
<dbReference type="AlphaFoldDB" id="A0A2N9EIE3"/>
<dbReference type="PANTHER" id="PTHR34130">
    <property type="entry name" value="OS08G0243800 PROTEIN"/>
    <property type="match status" value="1"/>
</dbReference>
<dbReference type="PANTHER" id="PTHR34130:SF8">
    <property type="entry name" value="TRANSMEMBRANE PROTEIN"/>
    <property type="match status" value="1"/>
</dbReference>
<sequence length="218" mass="24367">MEDNKYLQDLEESEEDTLSLCDLLIDDQEPDSYSPKYFPNSPSHPDMFEFSKNPINPTNPKDTMIFCGRVIHQKNQQDQSHRQALFLSRSESFNKSQKFHSARFTGNARSNSLRVPTPAPATGSSRYYHKSDSKKHKVLIGLAKIQPEMDLNEIRKRQGRRAPVPMFPVVDGGEPVVAGGGKSGGTGKSHWGLLRPLRCRGHATNALARAAFGCFPLL</sequence>
<accession>A0A2N9EIE3</accession>
<dbReference type="EMBL" id="OIVN01000346">
    <property type="protein sequence ID" value="SPC78716.1"/>
    <property type="molecule type" value="Genomic_DNA"/>
</dbReference>
<feature type="region of interest" description="Disordered" evidence="1">
    <location>
        <begin position="105"/>
        <end position="130"/>
    </location>
</feature>
<protein>
    <submittedName>
        <fullName evidence="2">Uncharacterized protein</fullName>
    </submittedName>
</protein>
<reference evidence="2" key="1">
    <citation type="submission" date="2018-02" db="EMBL/GenBank/DDBJ databases">
        <authorList>
            <person name="Cohen D.B."/>
            <person name="Kent A.D."/>
        </authorList>
    </citation>
    <scope>NUCLEOTIDE SEQUENCE</scope>
</reference>
<evidence type="ECO:0000313" key="2">
    <source>
        <dbReference type="EMBL" id="SPC78716.1"/>
    </source>
</evidence>
<organism evidence="2">
    <name type="scientific">Fagus sylvatica</name>
    <name type="common">Beechnut</name>
    <dbReference type="NCBI Taxonomy" id="28930"/>
    <lineage>
        <taxon>Eukaryota</taxon>
        <taxon>Viridiplantae</taxon>
        <taxon>Streptophyta</taxon>
        <taxon>Embryophyta</taxon>
        <taxon>Tracheophyta</taxon>
        <taxon>Spermatophyta</taxon>
        <taxon>Magnoliopsida</taxon>
        <taxon>eudicotyledons</taxon>
        <taxon>Gunneridae</taxon>
        <taxon>Pentapetalae</taxon>
        <taxon>rosids</taxon>
        <taxon>fabids</taxon>
        <taxon>Fagales</taxon>
        <taxon>Fagaceae</taxon>
        <taxon>Fagus</taxon>
    </lineage>
</organism>